<feature type="domain" description="Secretion system C-terminal sorting" evidence="2">
    <location>
        <begin position="380"/>
        <end position="450"/>
    </location>
</feature>
<gene>
    <name evidence="3" type="ORF">SAMN05444281_1553</name>
</gene>
<accession>A0A1M5V6L0</accession>
<name>A0A1M5V6L0_9FLAO</name>
<keyword evidence="1" id="KW-0732">Signal</keyword>
<reference evidence="4" key="1">
    <citation type="submission" date="2016-11" db="EMBL/GenBank/DDBJ databases">
        <authorList>
            <person name="Varghese N."/>
            <person name="Submissions S."/>
        </authorList>
    </citation>
    <scope>NUCLEOTIDE SEQUENCE [LARGE SCALE GENOMIC DNA]</scope>
    <source>
        <strain evidence="4">DSM 100572</strain>
    </source>
</reference>
<evidence type="ECO:0000259" key="2">
    <source>
        <dbReference type="Pfam" id="PF18962"/>
    </source>
</evidence>
<dbReference type="EMBL" id="FQXQ01000003">
    <property type="protein sequence ID" value="SHH70865.1"/>
    <property type="molecule type" value="Genomic_DNA"/>
</dbReference>
<organism evidence="3 4">
    <name type="scientific">Wenyingzhuangia marina</name>
    <dbReference type="NCBI Taxonomy" id="1195760"/>
    <lineage>
        <taxon>Bacteria</taxon>
        <taxon>Pseudomonadati</taxon>
        <taxon>Bacteroidota</taxon>
        <taxon>Flavobacteriia</taxon>
        <taxon>Flavobacteriales</taxon>
        <taxon>Flavobacteriaceae</taxon>
        <taxon>Wenyingzhuangia</taxon>
    </lineage>
</organism>
<dbReference type="AlphaFoldDB" id="A0A1M5V6L0"/>
<proteinExistence type="predicted"/>
<dbReference type="RefSeq" id="WP_073120228.1">
    <property type="nucleotide sequence ID" value="NZ_BMEN01000003.1"/>
</dbReference>
<evidence type="ECO:0000256" key="1">
    <source>
        <dbReference type="ARBA" id="ARBA00022729"/>
    </source>
</evidence>
<dbReference type="Proteomes" id="UP000184109">
    <property type="component" value="Unassembled WGS sequence"/>
</dbReference>
<protein>
    <submittedName>
        <fullName evidence="3">Por secretion system C-terminal sorting domain-containing protein</fullName>
    </submittedName>
</protein>
<evidence type="ECO:0000313" key="3">
    <source>
        <dbReference type="EMBL" id="SHH70865.1"/>
    </source>
</evidence>
<dbReference type="OrthoDB" id="1433593at2"/>
<dbReference type="NCBIfam" id="TIGR04183">
    <property type="entry name" value="Por_Secre_tail"/>
    <property type="match status" value="1"/>
</dbReference>
<dbReference type="STRING" id="1195760.SAMN05444281_1553"/>
<keyword evidence="4" id="KW-1185">Reference proteome</keyword>
<dbReference type="InterPro" id="IPR026444">
    <property type="entry name" value="Secre_tail"/>
</dbReference>
<dbReference type="Pfam" id="PF18962">
    <property type="entry name" value="Por_Secre_tail"/>
    <property type="match status" value="1"/>
</dbReference>
<dbReference type="Gene3D" id="2.40.128.720">
    <property type="match status" value="2"/>
</dbReference>
<sequence length="451" mass="54735">MKKQYLYFMIGSCFYLSALGQEKTTNSNTILNPYSIQKTRNKSYQSLKKRSQRSLKSVKIYKEKLDSIIDYNYNEVSDAWDIKFTKDSYAYDENLNEVLWVYSAWSTNDSNWKNLLKEESKYDEHNNITVNSKFIWSHNKWNKDSKWVYTYNQNDELIQKLTYQWKYNLNDWLLIEKWDYSYNAQGKPLKDSLYWRYANSQEWKLQEKIDYKYINDKELHYIFYSNWDSNTNQWIASKKKWYLYDLQWRLINLSSYEWDDTKDSNWKLTNRKYYGYDDNDYLNEYADINIKPRNDGYVQHQIMFETNEYDFSLMFNDILLPNHLNNQELKFHHKLLNTSLGQHNYDTKQEEQYRERKLYYSPIDVLGTKNHNILLKDVSIYPIPAKDYITIKFLQNDEQGVLKLYTLNGVKIYDNIVFNNTMLNISHIQSGIYLYKLIIGKKTKTGKLIID</sequence>
<evidence type="ECO:0000313" key="4">
    <source>
        <dbReference type="Proteomes" id="UP000184109"/>
    </source>
</evidence>